<proteinExistence type="predicted"/>
<dbReference type="Proteomes" id="UP000813824">
    <property type="component" value="Unassembled WGS sequence"/>
</dbReference>
<keyword evidence="2" id="KW-1185">Reference proteome</keyword>
<dbReference type="EMBL" id="JAEVFJ010000009">
    <property type="protein sequence ID" value="KAH8102697.1"/>
    <property type="molecule type" value="Genomic_DNA"/>
</dbReference>
<accession>A0A8K0URX9</accession>
<evidence type="ECO:0000313" key="2">
    <source>
        <dbReference type="Proteomes" id="UP000813824"/>
    </source>
</evidence>
<evidence type="ECO:0000313" key="1">
    <source>
        <dbReference type="EMBL" id="KAH8102697.1"/>
    </source>
</evidence>
<name>A0A8K0URX9_9AGAR</name>
<sequence>MRTMDVDAFFASFYDRTPHLEIQSVYMEAPVDDVVCRALRQVLLVNAPPATRSLVGLQSCNEFTLDVDSTSQERTIDSRRMAGFFSSFTLTTLVMRLNSTPPVVFRKQIEELLPAIGFFARVCFNFPPSSALRDLIVHVHIGYFINQSARRNFWSELRHALVGIQTEKVTLRVNMDSVEKYITDEVRLSETLGGGGAVYERLAPHFITSFVEDVRALWTHEQWHVRVETVGLLMR</sequence>
<comment type="caution">
    <text evidence="1">The sequence shown here is derived from an EMBL/GenBank/DDBJ whole genome shotgun (WGS) entry which is preliminary data.</text>
</comment>
<dbReference type="AlphaFoldDB" id="A0A8K0URX9"/>
<protein>
    <submittedName>
        <fullName evidence="1">Uncharacterized protein</fullName>
    </submittedName>
</protein>
<reference evidence="1" key="1">
    <citation type="journal article" date="2021" name="New Phytol.">
        <title>Evolutionary innovations through gain and loss of genes in the ectomycorrhizal Boletales.</title>
        <authorList>
            <person name="Wu G."/>
            <person name="Miyauchi S."/>
            <person name="Morin E."/>
            <person name="Kuo A."/>
            <person name="Drula E."/>
            <person name="Varga T."/>
            <person name="Kohler A."/>
            <person name="Feng B."/>
            <person name="Cao Y."/>
            <person name="Lipzen A."/>
            <person name="Daum C."/>
            <person name="Hundley H."/>
            <person name="Pangilinan J."/>
            <person name="Johnson J."/>
            <person name="Barry K."/>
            <person name="LaButti K."/>
            <person name="Ng V."/>
            <person name="Ahrendt S."/>
            <person name="Min B."/>
            <person name="Choi I.G."/>
            <person name="Park H."/>
            <person name="Plett J.M."/>
            <person name="Magnuson J."/>
            <person name="Spatafora J.W."/>
            <person name="Nagy L.G."/>
            <person name="Henrissat B."/>
            <person name="Grigoriev I.V."/>
            <person name="Yang Z.L."/>
            <person name="Xu J."/>
            <person name="Martin F.M."/>
        </authorList>
    </citation>
    <scope>NUCLEOTIDE SEQUENCE</scope>
    <source>
        <strain evidence="1">KKN 215</strain>
    </source>
</reference>
<organism evidence="1 2">
    <name type="scientific">Cristinia sonorae</name>
    <dbReference type="NCBI Taxonomy" id="1940300"/>
    <lineage>
        <taxon>Eukaryota</taxon>
        <taxon>Fungi</taxon>
        <taxon>Dikarya</taxon>
        <taxon>Basidiomycota</taxon>
        <taxon>Agaricomycotina</taxon>
        <taxon>Agaricomycetes</taxon>
        <taxon>Agaricomycetidae</taxon>
        <taxon>Agaricales</taxon>
        <taxon>Pleurotineae</taxon>
        <taxon>Stephanosporaceae</taxon>
        <taxon>Cristinia</taxon>
    </lineage>
</organism>
<gene>
    <name evidence="1" type="ORF">BXZ70DRAFT_929477</name>
</gene>